<comment type="caution">
    <text evidence="8">The sequence shown here is derived from an EMBL/GenBank/DDBJ whole genome shotgun (WGS) entry which is preliminary data.</text>
</comment>
<evidence type="ECO:0000256" key="3">
    <source>
        <dbReference type="ARBA" id="ARBA00023125"/>
    </source>
</evidence>
<dbReference type="PROSITE" id="PS00345">
    <property type="entry name" value="ETS_DOMAIN_1"/>
    <property type="match status" value="1"/>
</dbReference>
<dbReference type="Gene3D" id="1.10.10.10">
    <property type="entry name" value="Winged helix-like DNA-binding domain superfamily/Winged helix DNA-binding domain"/>
    <property type="match status" value="1"/>
</dbReference>
<evidence type="ECO:0000256" key="1">
    <source>
        <dbReference type="ARBA" id="ARBA00004123"/>
    </source>
</evidence>
<keyword evidence="4 6" id="KW-0539">Nucleus</keyword>
<dbReference type="GO" id="GO:0003700">
    <property type="term" value="F:DNA-binding transcription factor activity"/>
    <property type="evidence" value="ECO:0007669"/>
    <property type="project" value="InterPro"/>
</dbReference>
<dbReference type="PRINTS" id="PR00454">
    <property type="entry name" value="ETSDOMAIN"/>
</dbReference>
<dbReference type="PROSITE" id="PS00346">
    <property type="entry name" value="ETS_DOMAIN_2"/>
    <property type="match status" value="1"/>
</dbReference>
<dbReference type="GO" id="GO:0043565">
    <property type="term" value="F:sequence-specific DNA binding"/>
    <property type="evidence" value="ECO:0007669"/>
    <property type="project" value="InterPro"/>
</dbReference>
<evidence type="ECO:0000256" key="5">
    <source>
        <dbReference type="PROSITE-ProRule" id="PRU10038"/>
    </source>
</evidence>
<comment type="similarity">
    <text evidence="2 6">Belongs to the ETS family.</text>
</comment>
<dbReference type="Pfam" id="PF07859">
    <property type="entry name" value="Abhydrolase_3"/>
    <property type="match status" value="2"/>
</dbReference>
<comment type="subcellular location">
    <subcellularLocation>
        <location evidence="1 6">Nucleus</location>
    </subcellularLocation>
</comment>
<dbReference type="GO" id="GO:0019433">
    <property type="term" value="P:triglyceride catabolic process"/>
    <property type="evidence" value="ECO:0007669"/>
    <property type="project" value="TreeGrafter"/>
</dbReference>
<dbReference type="Gene3D" id="3.40.50.1820">
    <property type="entry name" value="alpha/beta hydrolase"/>
    <property type="match status" value="2"/>
</dbReference>
<evidence type="ECO:0000256" key="4">
    <source>
        <dbReference type="ARBA" id="ARBA00023242"/>
    </source>
</evidence>
<dbReference type="PANTHER" id="PTHR23025">
    <property type="entry name" value="TRIACYLGLYCEROL LIPASE"/>
    <property type="match status" value="1"/>
</dbReference>
<feature type="domain" description="ETS" evidence="7">
    <location>
        <begin position="497"/>
        <end position="578"/>
    </location>
</feature>
<gene>
    <name evidence="8" type="ORF">QR680_001927</name>
</gene>
<evidence type="ECO:0000256" key="2">
    <source>
        <dbReference type="ARBA" id="ARBA00005562"/>
    </source>
</evidence>
<dbReference type="GO" id="GO:0005634">
    <property type="term" value="C:nucleus"/>
    <property type="evidence" value="ECO:0007669"/>
    <property type="project" value="UniProtKB-SubCell"/>
</dbReference>
<dbReference type="GO" id="GO:0005829">
    <property type="term" value="C:cytosol"/>
    <property type="evidence" value="ECO:0007669"/>
    <property type="project" value="TreeGrafter"/>
</dbReference>
<dbReference type="EMBL" id="JAUCMV010000005">
    <property type="protein sequence ID" value="KAK0396974.1"/>
    <property type="molecule type" value="Genomic_DNA"/>
</dbReference>
<accession>A0AA39H1B7</accession>
<dbReference type="Pfam" id="PF06350">
    <property type="entry name" value="HSL_N"/>
    <property type="match status" value="1"/>
</dbReference>
<dbReference type="GO" id="GO:0004771">
    <property type="term" value="F:sterol ester esterase activity"/>
    <property type="evidence" value="ECO:0007669"/>
    <property type="project" value="TreeGrafter"/>
</dbReference>
<dbReference type="GO" id="GO:0004806">
    <property type="term" value="F:triacylglycerol lipase activity"/>
    <property type="evidence" value="ECO:0007669"/>
    <property type="project" value="TreeGrafter"/>
</dbReference>
<sequence length="694" mass="76575">MAICDLRDIAFVGPISMETNSGKRVLIPEPSAHTGHRPVRIRVISYAHREGVSCAPSRFPLSPNLIIHCHGGGYVATSSKSHETYLRAWAKSLNCTVVSVDYSLAPENPFPRATEEVLYAYAWMVRNPEKVGWTGEKVVMAGDSAGGNLVMSTNLRLIELDVKRMPDGIVPIYTPFLFQYLPSPSRVLSFMDPLLHMGVVLRCVEAYAGDVNCEDDNDCSSVFVNNNDDSLVSQISETSTIAFDSRPNSISVFDSGDVNCDSSYSHTTVAATAPTTPITLHKPLTHRRSLSQSIADIADTAASAAGHAFDNLSGWFEKKMPVGFSDKVKLERSTSLTPEMIEELPQEEAASRESPFDQLLKIKIPRDPLISPMYASSDFLRRLPPVSFVACHLDPLLDDTIQFARKLRDAGGNVKSLDILEGLPHGFLNFTLMSSECRDGSRIAHTKVFDNGLLTGTTMPSHSLTQKQRFEILLVTEIAFTTDRFYHDFQIKVSGQIQLWQFLLELLSDAGNNAHCITWEGGNGEFKLLDPDEVARKWGERKSKPNMNYDKLSRALRYYYDKNIMTKVHGKRYAYKFDFNGLAQACQNSATSELTAAGLNYQHGYASHDILLQHYQSAVPKLTTSSGVVSYPSLLAASNLATAGERGASPLPPAAANYWPQTAHHPANPYFYSGVPNAYYAVAGIKEECPPHTS</sequence>
<evidence type="ECO:0000313" key="9">
    <source>
        <dbReference type="Proteomes" id="UP001175271"/>
    </source>
</evidence>
<dbReference type="InterPro" id="IPR010468">
    <property type="entry name" value="HSL_N"/>
</dbReference>
<dbReference type="AlphaFoldDB" id="A0AA39H1B7"/>
<dbReference type="FunFam" id="1.10.10.10:FF:000039">
    <property type="entry name" value="Friend leukemia integration 1 transcription factor"/>
    <property type="match status" value="1"/>
</dbReference>
<keyword evidence="3 6" id="KW-0238">DNA-binding</keyword>
<dbReference type="SUPFAM" id="SSF46785">
    <property type="entry name" value="Winged helix' DNA-binding domain"/>
    <property type="match status" value="1"/>
</dbReference>
<organism evidence="8 9">
    <name type="scientific">Steinernema hermaphroditum</name>
    <dbReference type="NCBI Taxonomy" id="289476"/>
    <lineage>
        <taxon>Eukaryota</taxon>
        <taxon>Metazoa</taxon>
        <taxon>Ecdysozoa</taxon>
        <taxon>Nematoda</taxon>
        <taxon>Chromadorea</taxon>
        <taxon>Rhabditida</taxon>
        <taxon>Tylenchina</taxon>
        <taxon>Panagrolaimomorpha</taxon>
        <taxon>Strongyloidoidea</taxon>
        <taxon>Steinernematidae</taxon>
        <taxon>Steinernema</taxon>
    </lineage>
</organism>
<protein>
    <recommendedName>
        <fullName evidence="7">ETS domain-containing protein</fullName>
    </recommendedName>
</protein>
<dbReference type="InterPro" id="IPR036388">
    <property type="entry name" value="WH-like_DNA-bd_sf"/>
</dbReference>
<proteinExistence type="inferred from homology"/>
<dbReference type="Proteomes" id="UP001175271">
    <property type="component" value="Unassembled WGS sequence"/>
</dbReference>
<dbReference type="InterPro" id="IPR036390">
    <property type="entry name" value="WH_DNA-bd_sf"/>
</dbReference>
<dbReference type="Pfam" id="PF00178">
    <property type="entry name" value="Ets"/>
    <property type="match status" value="1"/>
</dbReference>
<reference evidence="8" key="1">
    <citation type="submission" date="2023-06" db="EMBL/GenBank/DDBJ databases">
        <title>Genomic analysis of the entomopathogenic nematode Steinernema hermaphroditum.</title>
        <authorList>
            <person name="Schwarz E.M."/>
            <person name="Heppert J.K."/>
            <person name="Baniya A."/>
            <person name="Schwartz H.T."/>
            <person name="Tan C.-H."/>
            <person name="Antoshechkin I."/>
            <person name="Sternberg P.W."/>
            <person name="Goodrich-Blair H."/>
            <person name="Dillman A.R."/>
        </authorList>
    </citation>
    <scope>NUCLEOTIDE SEQUENCE</scope>
    <source>
        <strain evidence="8">PS9179</strain>
        <tissue evidence="8">Whole animal</tissue>
    </source>
</reference>
<dbReference type="SMART" id="SM00413">
    <property type="entry name" value="ETS"/>
    <property type="match status" value="1"/>
</dbReference>
<dbReference type="InterPro" id="IPR000418">
    <property type="entry name" value="Ets_dom"/>
</dbReference>
<name>A0AA39H1B7_9BILA</name>
<feature type="active site" evidence="5">
    <location>
        <position position="144"/>
    </location>
</feature>
<dbReference type="InterPro" id="IPR013094">
    <property type="entry name" value="AB_hydrolase_3"/>
</dbReference>
<dbReference type="PROSITE" id="PS50061">
    <property type="entry name" value="ETS_DOMAIN_3"/>
    <property type="match status" value="1"/>
</dbReference>
<evidence type="ECO:0000256" key="6">
    <source>
        <dbReference type="RuleBase" id="RU004019"/>
    </source>
</evidence>
<dbReference type="GO" id="GO:0008203">
    <property type="term" value="P:cholesterol metabolic process"/>
    <property type="evidence" value="ECO:0007669"/>
    <property type="project" value="InterPro"/>
</dbReference>
<dbReference type="PANTHER" id="PTHR23025:SF3">
    <property type="entry name" value="HORMONE-SENSITIVE LIPASE"/>
    <property type="match status" value="1"/>
</dbReference>
<dbReference type="InterPro" id="IPR033140">
    <property type="entry name" value="Lipase_GDXG_put_SER_AS"/>
</dbReference>
<evidence type="ECO:0000313" key="8">
    <source>
        <dbReference type="EMBL" id="KAK0396974.1"/>
    </source>
</evidence>
<dbReference type="PROSITE" id="PS01174">
    <property type="entry name" value="LIPASE_GDXG_SER"/>
    <property type="match status" value="1"/>
</dbReference>
<keyword evidence="9" id="KW-1185">Reference proteome</keyword>
<evidence type="ECO:0000259" key="7">
    <source>
        <dbReference type="PROSITE" id="PS50061"/>
    </source>
</evidence>
<dbReference type="SUPFAM" id="SSF53474">
    <property type="entry name" value="alpha/beta-Hydrolases"/>
    <property type="match status" value="1"/>
</dbReference>
<dbReference type="InterPro" id="IPR029058">
    <property type="entry name" value="AB_hydrolase_fold"/>
</dbReference>